<comment type="caution">
    <text evidence="2">The sequence shown here is derived from an EMBL/GenBank/DDBJ whole genome shotgun (WGS) entry which is preliminary data.</text>
</comment>
<gene>
    <name evidence="2" type="ORF">E9232_001296</name>
</gene>
<dbReference type="RefSeq" id="WP_309792814.1">
    <property type="nucleotide sequence ID" value="NZ_JAVDPW010000002.1"/>
</dbReference>
<reference evidence="2 3" key="1">
    <citation type="submission" date="2023-07" db="EMBL/GenBank/DDBJ databases">
        <title>Sorghum-associated microbial communities from plants grown in Nebraska, USA.</title>
        <authorList>
            <person name="Schachtman D."/>
        </authorList>
    </citation>
    <scope>NUCLEOTIDE SEQUENCE [LARGE SCALE GENOMIC DNA]</scope>
    <source>
        <strain evidence="2 3">584</strain>
    </source>
</reference>
<protein>
    <recommendedName>
        <fullName evidence="4">DUF4136 domain-containing protein</fullName>
    </recommendedName>
</protein>
<keyword evidence="1" id="KW-0732">Signal</keyword>
<feature type="signal peptide" evidence="1">
    <location>
        <begin position="1"/>
        <end position="22"/>
    </location>
</feature>
<feature type="chain" id="PRO_5045331169" description="DUF4136 domain-containing protein" evidence="1">
    <location>
        <begin position="23"/>
        <end position="180"/>
    </location>
</feature>
<evidence type="ECO:0000313" key="3">
    <source>
        <dbReference type="Proteomes" id="UP001262410"/>
    </source>
</evidence>
<evidence type="ECO:0008006" key="4">
    <source>
        <dbReference type="Google" id="ProtNLM"/>
    </source>
</evidence>
<evidence type="ECO:0000313" key="2">
    <source>
        <dbReference type="EMBL" id="MDR6288789.1"/>
    </source>
</evidence>
<evidence type="ECO:0000256" key="1">
    <source>
        <dbReference type="SAM" id="SignalP"/>
    </source>
</evidence>
<organism evidence="2 3">
    <name type="scientific">Inquilinus ginsengisoli</name>
    <dbReference type="NCBI Taxonomy" id="363840"/>
    <lineage>
        <taxon>Bacteria</taxon>
        <taxon>Pseudomonadati</taxon>
        <taxon>Pseudomonadota</taxon>
        <taxon>Alphaproteobacteria</taxon>
        <taxon>Rhodospirillales</taxon>
        <taxon>Rhodospirillaceae</taxon>
        <taxon>Inquilinus</taxon>
    </lineage>
</organism>
<keyword evidence="3" id="KW-1185">Reference proteome</keyword>
<dbReference type="PROSITE" id="PS51257">
    <property type="entry name" value="PROKAR_LIPOPROTEIN"/>
    <property type="match status" value="1"/>
</dbReference>
<name>A0ABU1JJK4_9PROT</name>
<dbReference type="EMBL" id="JAVDPW010000002">
    <property type="protein sequence ID" value="MDR6288789.1"/>
    <property type="molecule type" value="Genomic_DNA"/>
</dbReference>
<sequence length="180" mass="18776">MTSRLRRLLPLSALALAGTGLAACAGGGLSGGRVVVDDINPLYSSVEFSSAADGRDLRTTVQGNPFGTPGFDQAVAQIMTATYVGPKTRFTPTPGPSAKRDYFVALAVNPQPDVVSGSLCNGQAVTTAPAQRPIVIRAAFCVAGREASSVSAYLDQASGPTDPKFVDTIRQLTIQLFPYR</sequence>
<accession>A0ABU1JJK4</accession>
<proteinExistence type="predicted"/>
<dbReference type="Proteomes" id="UP001262410">
    <property type="component" value="Unassembled WGS sequence"/>
</dbReference>